<gene>
    <name evidence="1" type="ORF">A2319_03325</name>
</gene>
<accession>A0A1G2BAE1</accession>
<evidence type="ECO:0000313" key="1">
    <source>
        <dbReference type="EMBL" id="OGY86188.1"/>
    </source>
</evidence>
<protein>
    <recommendedName>
        <fullName evidence="3">Zinc-binding domain-containing protein</fullName>
    </recommendedName>
</protein>
<evidence type="ECO:0008006" key="3">
    <source>
        <dbReference type="Google" id="ProtNLM"/>
    </source>
</evidence>
<organism evidence="1 2">
    <name type="scientific">Candidatus Kerfeldbacteria bacterium RIFOXYB2_FULL_38_14</name>
    <dbReference type="NCBI Taxonomy" id="1798547"/>
    <lineage>
        <taxon>Bacteria</taxon>
        <taxon>Candidatus Kerfeldiibacteriota</taxon>
    </lineage>
</organism>
<sequence length="555" mass="66316">MSTETRSCQHCHQAFTIESEDFAFYEKVKVPAPTWCPDCRNMRRFSWRNERFLYARECDLCHKNIISTYHKDSPYTIYCPTCWWADSWVAEDFAQDYDEHKNFFEQFDALLHKVPHINFMNDNKSENCEYCNEIEALKDSYLAICAFYGERLLYTYWSLNCQDSVDCSYFVESSLCYDCQDIFKCYNCRYVYNCDHLIDCFFCYNCYNCENCFMCFNLKNASYCIFNKHYSKEEYQKKIKEYKLSSWQGIQKLKVIFWQEKLKHPHRFVNIKNSENCVGDYIKNSKNVHVGFDILGQENGRYIYDGGMGKDAMDSSQAGLECELMYEVQAGGFLYNTKCSNWMLHDIDCTYCDSCHNSEDLFGCCGIRKKKYCILNKQYTKEKYEKLKQKIITKMQADGEYGVFFPMHLSPFAYNESVANQWYPKTKEEILVENLSYTDDLPGTTNKETIDWSQVSDDVNDVADKIQKEVFPCLECGCNYKIMETEWQFYKKYNIPLPRFCPNCRFQRRFQRRNPRKLWKRKCMNTGCTTEFETSYAPERPETVYCEECYRKEVY</sequence>
<comment type="caution">
    <text evidence="1">The sequence shown here is derived from an EMBL/GenBank/DDBJ whole genome shotgun (WGS) entry which is preliminary data.</text>
</comment>
<reference evidence="1 2" key="1">
    <citation type="journal article" date="2016" name="Nat. Commun.">
        <title>Thousands of microbial genomes shed light on interconnected biogeochemical processes in an aquifer system.</title>
        <authorList>
            <person name="Anantharaman K."/>
            <person name="Brown C.T."/>
            <person name="Hug L.A."/>
            <person name="Sharon I."/>
            <person name="Castelle C.J."/>
            <person name="Probst A.J."/>
            <person name="Thomas B.C."/>
            <person name="Singh A."/>
            <person name="Wilkins M.J."/>
            <person name="Karaoz U."/>
            <person name="Brodie E.L."/>
            <person name="Williams K.H."/>
            <person name="Hubbard S.S."/>
            <person name="Banfield J.F."/>
        </authorList>
    </citation>
    <scope>NUCLEOTIDE SEQUENCE [LARGE SCALE GENOMIC DNA]</scope>
</reference>
<dbReference type="EMBL" id="MHKI01000024">
    <property type="protein sequence ID" value="OGY86188.1"/>
    <property type="molecule type" value="Genomic_DNA"/>
</dbReference>
<dbReference type="Proteomes" id="UP000176420">
    <property type="component" value="Unassembled WGS sequence"/>
</dbReference>
<name>A0A1G2BAE1_9BACT</name>
<evidence type="ECO:0000313" key="2">
    <source>
        <dbReference type="Proteomes" id="UP000176420"/>
    </source>
</evidence>
<proteinExistence type="predicted"/>
<dbReference type="AlphaFoldDB" id="A0A1G2BAE1"/>